<dbReference type="Proteomes" id="UP001295469">
    <property type="component" value="Chromosome A09"/>
</dbReference>
<dbReference type="Gramene" id="CDY45373">
    <property type="protein sequence ID" value="CDY45373"/>
    <property type="gene ID" value="GSBRNA2T00081864001"/>
</dbReference>
<evidence type="ECO:0000313" key="1">
    <source>
        <dbReference type="EMBL" id="CAF2039772.1"/>
    </source>
</evidence>
<dbReference type="GO" id="GO:0045595">
    <property type="term" value="P:regulation of cell differentiation"/>
    <property type="evidence" value="ECO:0000318"/>
    <property type="project" value="GO_Central"/>
</dbReference>
<keyword evidence="3" id="KW-1185">Reference proteome</keyword>
<organism evidence="2 3">
    <name type="scientific">Brassica napus</name>
    <name type="common">Rape</name>
    <dbReference type="NCBI Taxonomy" id="3708"/>
    <lineage>
        <taxon>Eukaryota</taxon>
        <taxon>Viridiplantae</taxon>
        <taxon>Streptophyta</taxon>
        <taxon>Embryophyta</taxon>
        <taxon>Tracheophyta</taxon>
        <taxon>Spermatophyta</taxon>
        <taxon>Magnoliopsida</taxon>
        <taxon>eudicotyledons</taxon>
        <taxon>Gunneridae</taxon>
        <taxon>Pentapetalae</taxon>
        <taxon>rosids</taxon>
        <taxon>malvids</taxon>
        <taxon>Brassicales</taxon>
        <taxon>Brassicaceae</taxon>
        <taxon>Brassiceae</taxon>
        <taxon>Brassica</taxon>
    </lineage>
</organism>
<dbReference type="STRING" id="3708.A0A078I880"/>
<accession>A0A078I880</accession>
<dbReference type="Proteomes" id="UP000028999">
    <property type="component" value="Unassembled WGS sequence"/>
</dbReference>
<evidence type="ECO:0000313" key="3">
    <source>
        <dbReference type="Proteomes" id="UP000028999"/>
    </source>
</evidence>
<proteinExistence type="predicted"/>
<name>A0A078I880_BRANA</name>
<dbReference type="PaxDb" id="3708-A0A078I880"/>
<reference evidence="2" key="2">
    <citation type="submission" date="2014-06" db="EMBL/GenBank/DDBJ databases">
        <authorList>
            <person name="Genoscope - CEA"/>
        </authorList>
    </citation>
    <scope>NUCLEOTIDE SEQUENCE</scope>
</reference>
<reference evidence="2 3" key="1">
    <citation type="journal article" date="2014" name="Science">
        <title>Plant genetics. Early allopolyploid evolution in the post-Neolithic Brassica napus oilseed genome.</title>
        <authorList>
            <person name="Chalhoub B."/>
            <person name="Denoeud F."/>
            <person name="Liu S."/>
            <person name="Parkin I.A."/>
            <person name="Tang H."/>
            <person name="Wang X."/>
            <person name="Chiquet J."/>
            <person name="Belcram H."/>
            <person name="Tong C."/>
            <person name="Samans B."/>
            <person name="Correa M."/>
            <person name="Da Silva C."/>
            <person name="Just J."/>
            <person name="Falentin C."/>
            <person name="Koh C.S."/>
            <person name="Le Clainche I."/>
            <person name="Bernard M."/>
            <person name="Bento P."/>
            <person name="Noel B."/>
            <person name="Labadie K."/>
            <person name="Alberti A."/>
            <person name="Charles M."/>
            <person name="Arnaud D."/>
            <person name="Guo H."/>
            <person name="Daviaud C."/>
            <person name="Alamery S."/>
            <person name="Jabbari K."/>
            <person name="Zhao M."/>
            <person name="Edger P.P."/>
            <person name="Chelaifa H."/>
            <person name="Tack D."/>
            <person name="Lassalle G."/>
            <person name="Mestiri I."/>
            <person name="Schnel N."/>
            <person name="Le Paslier M.C."/>
            <person name="Fan G."/>
            <person name="Renault V."/>
            <person name="Bayer P.E."/>
            <person name="Golicz A.A."/>
            <person name="Manoli S."/>
            <person name="Lee T.H."/>
            <person name="Thi V.H."/>
            <person name="Chalabi S."/>
            <person name="Hu Q."/>
            <person name="Fan C."/>
            <person name="Tollenaere R."/>
            <person name="Lu Y."/>
            <person name="Battail C."/>
            <person name="Shen J."/>
            <person name="Sidebottom C.H."/>
            <person name="Wang X."/>
            <person name="Canaguier A."/>
            <person name="Chauveau A."/>
            <person name="Berard A."/>
            <person name="Deniot G."/>
            <person name="Guan M."/>
            <person name="Liu Z."/>
            <person name="Sun F."/>
            <person name="Lim Y.P."/>
            <person name="Lyons E."/>
            <person name="Town C.D."/>
            <person name="Bancroft I."/>
            <person name="Wang X."/>
            <person name="Meng J."/>
            <person name="Ma J."/>
            <person name="Pires J.C."/>
            <person name="King G.J."/>
            <person name="Brunel D."/>
            <person name="Delourme R."/>
            <person name="Renard M."/>
            <person name="Aury J.M."/>
            <person name="Adams K.L."/>
            <person name="Batley J."/>
            <person name="Snowdon R.J."/>
            <person name="Tost J."/>
            <person name="Edwards D."/>
            <person name="Zhou Y."/>
            <person name="Hua W."/>
            <person name="Sharpe A.G."/>
            <person name="Paterson A.H."/>
            <person name="Guan C."/>
            <person name="Wincker P."/>
        </authorList>
    </citation>
    <scope>NUCLEOTIDE SEQUENCE [LARGE SCALE GENOMIC DNA]</scope>
    <source>
        <strain evidence="3">cv. Darmor-bzh</strain>
    </source>
</reference>
<dbReference type="OMA" id="ATEMFHE"/>
<dbReference type="PANTHER" id="PTHR35472">
    <property type="match status" value="1"/>
</dbReference>
<dbReference type="EMBL" id="LK032622">
    <property type="protein sequence ID" value="CDY45373.1"/>
    <property type="molecule type" value="Genomic_DNA"/>
</dbReference>
<protein>
    <submittedName>
        <fullName evidence="1">(rape) hypothetical protein</fullName>
    </submittedName>
    <submittedName>
        <fullName evidence="2">BnaA09g12580D protein</fullName>
    </submittedName>
</protein>
<gene>
    <name evidence="2" type="primary">BnaA09g12580D</name>
    <name evidence="1" type="ORF">DARMORV10_A09P15580.1</name>
    <name evidence="2" type="ORF">GSBRNA2T00081864001</name>
</gene>
<dbReference type="EMBL" id="HG994363">
    <property type="protein sequence ID" value="CAF2039772.1"/>
    <property type="molecule type" value="Genomic_DNA"/>
</dbReference>
<dbReference type="InterPro" id="IPR055317">
    <property type="entry name" value="CLE14-like"/>
</dbReference>
<reference evidence="1" key="3">
    <citation type="submission" date="2021-01" db="EMBL/GenBank/DDBJ databases">
        <authorList>
            <consortium name="Genoscope - CEA"/>
            <person name="William W."/>
        </authorList>
    </citation>
    <scope>NUCLEOTIDE SEQUENCE</scope>
</reference>
<evidence type="ECO:0000313" key="2">
    <source>
        <dbReference type="EMBL" id="CDY45373.1"/>
    </source>
</evidence>
<sequence>MKLWNTRLSFTIVVIVIFAGLHFSSGDRKLPSTTAMEEFQERFRRLRFHSERMPPTVSPGEKYKQIYGVSIKKIPGGPNPLHNK</sequence>
<dbReference type="AlphaFoldDB" id="A0A078I880"/>
<dbReference type="PANTHER" id="PTHR35472:SF7">
    <property type="entry name" value="GENOME ASSEMBLY, CHROMOSOME: A09"/>
    <property type="match status" value="1"/>
</dbReference>